<accession>F3KWD8</accession>
<keyword evidence="2" id="KW-1185">Reference proteome</keyword>
<dbReference type="AlphaFoldDB" id="F3KWD8"/>
<sequence>MLFGTANFELRYDPTGIRDQVEQGRDYGRGFWAQQWLGLKRLAGKA</sequence>
<evidence type="ECO:0000313" key="2">
    <source>
        <dbReference type="Proteomes" id="UP000016368"/>
    </source>
</evidence>
<gene>
    <name evidence="1" type="ORF">HGR_13879</name>
</gene>
<dbReference type="EMBL" id="AEGR01000087">
    <property type="protein sequence ID" value="EGI75937.1"/>
    <property type="molecule type" value="Genomic_DNA"/>
</dbReference>
<organism evidence="1 2">
    <name type="scientific">Hylemonella gracilis ATCC 19624</name>
    <dbReference type="NCBI Taxonomy" id="887062"/>
    <lineage>
        <taxon>Bacteria</taxon>
        <taxon>Pseudomonadati</taxon>
        <taxon>Pseudomonadota</taxon>
        <taxon>Betaproteobacteria</taxon>
        <taxon>Burkholderiales</taxon>
        <taxon>Comamonadaceae</taxon>
        <taxon>Hylemonella</taxon>
    </lineage>
</organism>
<reference evidence="1 2" key="1">
    <citation type="journal article" date="2011" name="EMBO J.">
        <title>Structural diversity of bacterial flagellar motors.</title>
        <authorList>
            <person name="Chen S."/>
            <person name="Beeby M."/>
            <person name="Murphy G.E."/>
            <person name="Leadbetter J.R."/>
            <person name="Hendrixson D.R."/>
            <person name="Briegel A."/>
            <person name="Li Z."/>
            <person name="Shi J."/>
            <person name="Tocheva E.I."/>
            <person name="Muller A."/>
            <person name="Dobro M.J."/>
            <person name="Jensen G.J."/>
        </authorList>
    </citation>
    <scope>NUCLEOTIDE SEQUENCE [LARGE SCALE GENOMIC DNA]</scope>
    <source>
        <strain evidence="1 2">ATCC 19624</strain>
    </source>
</reference>
<protein>
    <submittedName>
        <fullName evidence="1">Uncharacterized protein</fullName>
    </submittedName>
</protein>
<proteinExistence type="predicted"/>
<name>F3KWD8_9BURK</name>
<dbReference type="eggNOG" id="COG3000">
    <property type="taxonomic scope" value="Bacteria"/>
</dbReference>
<dbReference type="STRING" id="887062.HGR_13879"/>
<evidence type="ECO:0000313" key="1">
    <source>
        <dbReference type="EMBL" id="EGI75937.1"/>
    </source>
</evidence>
<comment type="caution">
    <text evidence="1">The sequence shown here is derived from an EMBL/GenBank/DDBJ whole genome shotgun (WGS) entry which is preliminary data.</text>
</comment>
<dbReference type="Proteomes" id="UP000016368">
    <property type="component" value="Unassembled WGS sequence"/>
</dbReference>